<dbReference type="Gene3D" id="1.10.150.50">
    <property type="entry name" value="Transcription Factor, Ets-1"/>
    <property type="match status" value="1"/>
</dbReference>
<proteinExistence type="predicted"/>
<organism evidence="4">
    <name type="scientific">Hymenolepis diminuta</name>
    <name type="common">Rat tapeworm</name>
    <dbReference type="NCBI Taxonomy" id="6216"/>
    <lineage>
        <taxon>Eukaryota</taxon>
        <taxon>Metazoa</taxon>
        <taxon>Spiralia</taxon>
        <taxon>Lophotrochozoa</taxon>
        <taxon>Platyhelminthes</taxon>
        <taxon>Cestoda</taxon>
        <taxon>Eucestoda</taxon>
        <taxon>Cyclophyllidea</taxon>
        <taxon>Hymenolepididae</taxon>
        <taxon>Hymenolepis</taxon>
    </lineage>
</organism>
<evidence type="ECO:0000313" key="4">
    <source>
        <dbReference type="WBParaSite" id="HDID_0000165601-mRNA-1"/>
    </source>
</evidence>
<evidence type="ECO:0000313" key="2">
    <source>
        <dbReference type="EMBL" id="VDL19118.1"/>
    </source>
</evidence>
<name>A0A0R3SB52_HYMDI</name>
<sequence length="404" mass="44697">MADKSFWIKFFRDAGLSPDLSVKYSIIFVENRMTLQNLLHLTKDLLREMGITAVGDIITIIQHIKSVDIEKLSEAQVSSVVSSTTPNSEKSAIPPGHELPVPVKRRVTKEIEGSYVVKLPEGKTEKTRQILQKLSKTQNNSTQVIRKVILSSPPTVQEDYEEESDDDHFEVTISSTSPDFRLTNMRSSSESGRSSVFDRLGAEVKPKRSSTPTDVNSVLARFVNRTISASAAEVSRPLDNFKNLKRSAGDSIFSRLGTLPSKSRRLENPDSLPYKGVLKNTISPSVNSKPISVRFGAANPLISPASTDSSSATVPRVSAKSRLGYLPSSNARRSAGIFGTISKNVDIPHLINELICAVGHSIHNDEHFQFMEDDYYVTTVQTWQVFVYHAHAWLRNLATAAVIN</sequence>
<accession>A0A0R3SB52</accession>
<gene>
    <name evidence="2" type="ORF">HDID_LOCUS1657</name>
</gene>
<dbReference type="PROSITE" id="PS50105">
    <property type="entry name" value="SAM_DOMAIN"/>
    <property type="match status" value="1"/>
</dbReference>
<dbReference type="EMBL" id="UYSG01000325">
    <property type="protein sequence ID" value="VDL19118.1"/>
    <property type="molecule type" value="Genomic_DNA"/>
</dbReference>
<dbReference type="PANTHER" id="PTHR21359:SF1">
    <property type="entry name" value="DUF5577 DOMAIN-CONTAINING PROTEIN"/>
    <property type="match status" value="1"/>
</dbReference>
<dbReference type="WBParaSite" id="HDID_0000165601-mRNA-1">
    <property type="protein sequence ID" value="HDID_0000165601-mRNA-1"/>
    <property type="gene ID" value="HDID_0000165601"/>
</dbReference>
<dbReference type="OrthoDB" id="10067653at2759"/>
<dbReference type="InterPro" id="IPR001660">
    <property type="entry name" value="SAM"/>
</dbReference>
<evidence type="ECO:0000313" key="3">
    <source>
        <dbReference type="Proteomes" id="UP000274504"/>
    </source>
</evidence>
<reference evidence="4" key="1">
    <citation type="submission" date="2017-02" db="UniProtKB">
        <authorList>
            <consortium name="WormBaseParasite"/>
        </authorList>
    </citation>
    <scope>IDENTIFICATION</scope>
</reference>
<feature type="domain" description="SAM" evidence="1">
    <location>
        <begin position="1"/>
        <end position="70"/>
    </location>
</feature>
<dbReference type="InterPro" id="IPR013761">
    <property type="entry name" value="SAM/pointed_sf"/>
</dbReference>
<dbReference type="Proteomes" id="UP000274504">
    <property type="component" value="Unassembled WGS sequence"/>
</dbReference>
<dbReference type="SUPFAM" id="SSF47769">
    <property type="entry name" value="SAM/Pointed domain"/>
    <property type="match status" value="1"/>
</dbReference>
<evidence type="ECO:0000259" key="1">
    <source>
        <dbReference type="PROSITE" id="PS50105"/>
    </source>
</evidence>
<dbReference type="AlphaFoldDB" id="A0A0R3SB52"/>
<dbReference type="GO" id="GO:0005634">
    <property type="term" value="C:nucleus"/>
    <property type="evidence" value="ECO:0007669"/>
    <property type="project" value="TreeGrafter"/>
</dbReference>
<dbReference type="Pfam" id="PF18017">
    <property type="entry name" value="SAM_4"/>
    <property type="match status" value="1"/>
</dbReference>
<protein>
    <submittedName>
        <fullName evidence="4">SAM domain-containing protein</fullName>
    </submittedName>
</protein>
<dbReference type="PANTHER" id="PTHR21359">
    <property type="entry name" value="DUF5577 DOMAIN-CONTAINING PROTEIN"/>
    <property type="match status" value="1"/>
</dbReference>
<reference evidence="2 3" key="2">
    <citation type="submission" date="2018-11" db="EMBL/GenBank/DDBJ databases">
        <authorList>
            <consortium name="Pathogen Informatics"/>
        </authorList>
    </citation>
    <scope>NUCLEOTIDE SEQUENCE [LARGE SCALE GENOMIC DNA]</scope>
</reference>
<dbReference type="InterPro" id="IPR039161">
    <property type="entry name" value="C19orf47-like"/>
</dbReference>